<dbReference type="EMBL" id="AMCI01000010">
    <property type="protein sequence ID" value="EJX10898.1"/>
    <property type="molecule type" value="Genomic_DNA"/>
</dbReference>
<dbReference type="GO" id="GO:0055129">
    <property type="term" value="P:L-proline biosynthetic process"/>
    <property type="evidence" value="ECO:0007669"/>
    <property type="project" value="TreeGrafter"/>
</dbReference>
<comment type="caution">
    <text evidence="6">The sequence shown here is derived from an EMBL/GenBank/DDBJ whole genome shotgun (WGS) entry which is preliminary data.</text>
</comment>
<protein>
    <submittedName>
        <fullName evidence="6">Pyrroline-5-carboxylate reductase</fullName>
        <ecNumber evidence="6">1.-.-.-</ecNumber>
    </submittedName>
</protein>
<evidence type="ECO:0000259" key="4">
    <source>
        <dbReference type="Pfam" id="PF03807"/>
    </source>
</evidence>
<dbReference type="InterPro" id="IPR000304">
    <property type="entry name" value="Pyrroline-COOH_reductase"/>
</dbReference>
<evidence type="ECO:0000256" key="1">
    <source>
        <dbReference type="ARBA" id="ARBA00005525"/>
    </source>
</evidence>
<dbReference type="InterPro" id="IPR028939">
    <property type="entry name" value="P5C_Rdtase_cat_N"/>
</dbReference>
<comment type="similarity">
    <text evidence="1">Belongs to the pyrroline-5-carboxylate reductase family.</text>
</comment>
<dbReference type="GO" id="GO:0004735">
    <property type="term" value="F:pyrroline-5-carboxylate reductase activity"/>
    <property type="evidence" value="ECO:0007669"/>
    <property type="project" value="InterPro"/>
</dbReference>
<dbReference type="PIRSF" id="PIRSF000193">
    <property type="entry name" value="Pyrrol-5-carb_rd"/>
    <property type="match status" value="1"/>
</dbReference>
<dbReference type="NCBIfam" id="TIGR00112">
    <property type="entry name" value="proC"/>
    <property type="match status" value="1"/>
</dbReference>
<feature type="domain" description="Pyrroline-5-carboxylate reductase catalytic N-terminal" evidence="4">
    <location>
        <begin position="2"/>
        <end position="96"/>
    </location>
</feature>
<evidence type="ECO:0000313" key="6">
    <source>
        <dbReference type="EMBL" id="EJX10898.1"/>
    </source>
</evidence>
<evidence type="ECO:0000259" key="5">
    <source>
        <dbReference type="Pfam" id="PF14748"/>
    </source>
</evidence>
<dbReference type="SUPFAM" id="SSF51735">
    <property type="entry name" value="NAD(P)-binding Rossmann-fold domains"/>
    <property type="match status" value="1"/>
</dbReference>
<dbReference type="Pfam" id="PF14748">
    <property type="entry name" value="P5CR_dimer"/>
    <property type="match status" value="1"/>
</dbReference>
<dbReference type="SUPFAM" id="SSF48179">
    <property type="entry name" value="6-phosphogluconate dehydrogenase C-terminal domain-like"/>
    <property type="match status" value="1"/>
</dbReference>
<accession>J9H4B7</accession>
<dbReference type="InterPro" id="IPR036291">
    <property type="entry name" value="NAD(P)-bd_dom_sf"/>
</dbReference>
<proteinExistence type="inferred from homology"/>
<dbReference type="EC" id="1.-.-.-" evidence="6"/>
<feature type="domain" description="Pyrroline-5-carboxylate reductase dimerisation" evidence="5">
    <location>
        <begin position="160"/>
        <end position="257"/>
    </location>
</feature>
<dbReference type="HAMAP" id="MF_01925">
    <property type="entry name" value="P5C_reductase"/>
    <property type="match status" value="1"/>
</dbReference>
<dbReference type="PANTHER" id="PTHR11645:SF0">
    <property type="entry name" value="PYRROLINE-5-CARBOXYLATE REDUCTASE 3"/>
    <property type="match status" value="1"/>
</dbReference>
<evidence type="ECO:0000256" key="3">
    <source>
        <dbReference type="ARBA" id="ARBA00023002"/>
    </source>
</evidence>
<dbReference type="Gene3D" id="3.40.50.720">
    <property type="entry name" value="NAD(P)-binding Rossmann-like Domain"/>
    <property type="match status" value="1"/>
</dbReference>
<name>J9H4B7_9ZZZZ</name>
<evidence type="ECO:0000256" key="2">
    <source>
        <dbReference type="ARBA" id="ARBA00022857"/>
    </source>
</evidence>
<sequence>MKIAIIGAGNMGGSIARGFAKGSLIADKDIIVSNPTSEKLEQLKKEFPEICVTHSNKEAAAEADIVILTVKPWLVQNVLEEIQIKSTQLLVSVAAGISFEELSTYVENPLMPMARIIPNTAISELESMTLIASNWYTSNEQDQLLKKLFSEMGATLRITEEEITAATALASCGIAYVLKYVQAAMQAGIEMGLYPKDAMDLIAQSLKGAAALLQNNNTHPSVEIDKITTPGGITIKGINELDHNGFTSAVIQAMKASK</sequence>
<keyword evidence="2" id="KW-0521">NADP</keyword>
<reference evidence="6" key="1">
    <citation type="journal article" date="2012" name="PLoS ONE">
        <title>Gene sets for utilization of primary and secondary nutrition supplies in the distal gut of endangered iberian lynx.</title>
        <authorList>
            <person name="Alcaide M."/>
            <person name="Messina E."/>
            <person name="Richter M."/>
            <person name="Bargiela R."/>
            <person name="Peplies J."/>
            <person name="Huws S.A."/>
            <person name="Newbold C.J."/>
            <person name="Golyshin P.N."/>
            <person name="Simon M.A."/>
            <person name="Lopez G."/>
            <person name="Yakimov M.M."/>
            <person name="Ferrer M."/>
        </authorList>
    </citation>
    <scope>NUCLEOTIDE SEQUENCE</scope>
</reference>
<gene>
    <name evidence="6" type="ORF">EVA_00403</name>
</gene>
<dbReference type="PANTHER" id="PTHR11645">
    <property type="entry name" value="PYRROLINE-5-CARBOXYLATE REDUCTASE"/>
    <property type="match status" value="1"/>
</dbReference>
<dbReference type="Pfam" id="PF03807">
    <property type="entry name" value="F420_oxidored"/>
    <property type="match status" value="1"/>
</dbReference>
<dbReference type="InterPro" id="IPR029036">
    <property type="entry name" value="P5CR_dimer"/>
</dbReference>
<dbReference type="FunFam" id="1.10.3730.10:FF:000004">
    <property type="entry name" value="Pyrroline-5-carboxylate reductase"/>
    <property type="match status" value="1"/>
</dbReference>
<keyword evidence="3 6" id="KW-0560">Oxidoreductase</keyword>
<organism evidence="6">
    <name type="scientific">gut metagenome</name>
    <dbReference type="NCBI Taxonomy" id="749906"/>
    <lineage>
        <taxon>unclassified sequences</taxon>
        <taxon>metagenomes</taxon>
        <taxon>organismal metagenomes</taxon>
    </lineage>
</organism>
<dbReference type="InterPro" id="IPR008927">
    <property type="entry name" value="6-PGluconate_DH-like_C_sf"/>
</dbReference>
<dbReference type="AlphaFoldDB" id="J9H4B7"/>
<dbReference type="Gene3D" id="1.10.3730.10">
    <property type="entry name" value="ProC C-terminal domain-like"/>
    <property type="match status" value="1"/>
</dbReference>